<keyword evidence="3 4" id="KW-0560">Oxidoreductase</keyword>
<comment type="caution">
    <text evidence="7">The sequence shown here is derived from an EMBL/GenBank/DDBJ whole genome shotgun (WGS) entry which is preliminary data.</text>
</comment>
<evidence type="ECO:0000313" key="7">
    <source>
        <dbReference type="EMBL" id="MEO1768761.1"/>
    </source>
</evidence>
<evidence type="ECO:0000313" key="8">
    <source>
        <dbReference type="Proteomes" id="UP000664357"/>
    </source>
</evidence>
<evidence type="ECO:0000256" key="2">
    <source>
        <dbReference type="ARBA" id="ARBA00022857"/>
    </source>
</evidence>
<dbReference type="SUPFAM" id="SSF51735">
    <property type="entry name" value="NAD(P)-binding Rossmann-fold domains"/>
    <property type="match status" value="1"/>
</dbReference>
<dbReference type="Pfam" id="PF08546">
    <property type="entry name" value="ApbA_C"/>
    <property type="match status" value="1"/>
</dbReference>
<dbReference type="InterPro" id="IPR008927">
    <property type="entry name" value="6-PGluconate_DH-like_C_sf"/>
</dbReference>
<evidence type="ECO:0000256" key="3">
    <source>
        <dbReference type="ARBA" id="ARBA00023002"/>
    </source>
</evidence>
<gene>
    <name evidence="7" type="ORF">JZO67_000700</name>
</gene>
<keyword evidence="4" id="KW-0566">Pantothenate biosynthesis</keyword>
<comment type="pathway">
    <text evidence="4">Cofactor biosynthesis; (R)-pantothenate biosynthesis; (R)-pantoate from 3-methyl-2-oxobutanoate: step 2/2.</text>
</comment>
<evidence type="ECO:0000256" key="1">
    <source>
        <dbReference type="ARBA" id="ARBA00007870"/>
    </source>
</evidence>
<dbReference type="InterPro" id="IPR051402">
    <property type="entry name" value="KPR-Related"/>
</dbReference>
<dbReference type="InterPro" id="IPR036291">
    <property type="entry name" value="NAD(P)-bd_dom_sf"/>
</dbReference>
<feature type="domain" description="Ketopantoate reductase C-terminal" evidence="6">
    <location>
        <begin position="178"/>
        <end position="303"/>
    </location>
</feature>
<dbReference type="InterPro" id="IPR013752">
    <property type="entry name" value="KPA_reductase"/>
</dbReference>
<organism evidence="7 8">
    <name type="scientific">Candidatus Enterococcus ferrettii</name>
    <dbReference type="NCBI Taxonomy" id="2815324"/>
    <lineage>
        <taxon>Bacteria</taxon>
        <taxon>Bacillati</taxon>
        <taxon>Bacillota</taxon>
        <taxon>Bacilli</taxon>
        <taxon>Lactobacillales</taxon>
        <taxon>Enterococcaceae</taxon>
        <taxon>Enterococcus</taxon>
    </lineage>
</organism>
<dbReference type="Gene3D" id="1.10.1040.10">
    <property type="entry name" value="N-(1-d-carboxylethyl)-l-norvaline Dehydrogenase, domain 2"/>
    <property type="match status" value="1"/>
</dbReference>
<comment type="similarity">
    <text evidence="1 4">Belongs to the ketopantoate reductase family.</text>
</comment>
<comment type="catalytic activity">
    <reaction evidence="4">
        <text>(R)-pantoate + NADP(+) = 2-dehydropantoate + NADPH + H(+)</text>
        <dbReference type="Rhea" id="RHEA:16233"/>
        <dbReference type="ChEBI" id="CHEBI:11561"/>
        <dbReference type="ChEBI" id="CHEBI:15378"/>
        <dbReference type="ChEBI" id="CHEBI:15980"/>
        <dbReference type="ChEBI" id="CHEBI:57783"/>
        <dbReference type="ChEBI" id="CHEBI:58349"/>
        <dbReference type="EC" id="1.1.1.169"/>
    </reaction>
</comment>
<protein>
    <recommendedName>
        <fullName evidence="4">2-dehydropantoate 2-reductase</fullName>
        <ecNumber evidence="4">1.1.1.169</ecNumber>
    </recommendedName>
    <alternativeName>
        <fullName evidence="4">Ketopantoate reductase</fullName>
    </alternativeName>
</protein>
<proteinExistence type="inferred from homology"/>
<name>A0ABV0EJK6_9ENTE</name>
<dbReference type="PANTHER" id="PTHR21708:SF26">
    <property type="entry name" value="2-DEHYDROPANTOATE 2-REDUCTASE"/>
    <property type="match status" value="1"/>
</dbReference>
<keyword evidence="2 4" id="KW-0521">NADP</keyword>
<evidence type="ECO:0000259" key="6">
    <source>
        <dbReference type="Pfam" id="PF08546"/>
    </source>
</evidence>
<evidence type="ECO:0000256" key="4">
    <source>
        <dbReference type="RuleBase" id="RU362068"/>
    </source>
</evidence>
<reference evidence="7 8" key="1">
    <citation type="submission" date="2024-02" db="EMBL/GenBank/DDBJ databases">
        <title>The Genome Sequence of Enterococcus sp. DIV0159.</title>
        <authorList>
            <person name="Earl A."/>
            <person name="Manson A."/>
            <person name="Gilmore M."/>
            <person name="Sanders J."/>
            <person name="Shea T."/>
            <person name="Howe W."/>
            <person name="Livny J."/>
            <person name="Cuomo C."/>
            <person name="Neafsey D."/>
            <person name="Birren B."/>
        </authorList>
    </citation>
    <scope>NUCLEOTIDE SEQUENCE [LARGE SCALE GENOMIC DNA]</scope>
    <source>
        <strain evidence="7 8">665A</strain>
    </source>
</reference>
<feature type="domain" description="Ketopantoate reductase N-terminal" evidence="5">
    <location>
        <begin position="3"/>
        <end position="151"/>
    </location>
</feature>
<dbReference type="PANTHER" id="PTHR21708">
    <property type="entry name" value="PROBABLE 2-DEHYDROPANTOATE 2-REDUCTASE"/>
    <property type="match status" value="1"/>
</dbReference>
<evidence type="ECO:0000259" key="5">
    <source>
        <dbReference type="Pfam" id="PF02558"/>
    </source>
</evidence>
<dbReference type="NCBIfam" id="TIGR00745">
    <property type="entry name" value="apbA_panE"/>
    <property type="match status" value="1"/>
</dbReference>
<dbReference type="Gene3D" id="3.40.50.720">
    <property type="entry name" value="NAD(P)-binding Rossmann-like Domain"/>
    <property type="match status" value="1"/>
</dbReference>
<dbReference type="InterPro" id="IPR013332">
    <property type="entry name" value="KPR_N"/>
</dbReference>
<dbReference type="InterPro" id="IPR003710">
    <property type="entry name" value="ApbA"/>
</dbReference>
<dbReference type="Proteomes" id="UP000664357">
    <property type="component" value="Unassembled WGS sequence"/>
</dbReference>
<sequence length="312" mass="33665">MRICFLGAGALGSSIGGTLARNGKEVYLVDQWQEHVDQINQHGLIFLEDDQEVSIPIKAVTDPSTLEEMDIVVVLVKSFATEQAMKQAIPLIGEQTVVLSLQNGLGNEEIIEQQVGREKIIGGKAYVGGVLVAPGKVIPGVVGKEICIGEMDGQQTERIQKIANELNDGGIITKISENIKGMIWDKLLINVATGAVAGITGLPYGDLYQVPEIEETAFAAIEEAIAVAKANNITLSTENPRTVWEKAAVGLPYGFKTSILQSLEKKQRSEIDFINGAVVRWGKKMSIPTPFNQALTACVKGIEVRNEGGFHE</sequence>
<dbReference type="SUPFAM" id="SSF48179">
    <property type="entry name" value="6-phosphogluconate dehydrogenase C-terminal domain-like"/>
    <property type="match status" value="1"/>
</dbReference>
<dbReference type="EMBL" id="JAFREL020000001">
    <property type="protein sequence ID" value="MEO1768761.1"/>
    <property type="molecule type" value="Genomic_DNA"/>
</dbReference>
<dbReference type="RefSeq" id="WP_207700863.1">
    <property type="nucleotide sequence ID" value="NZ_JAFREL020000001.1"/>
</dbReference>
<dbReference type="EC" id="1.1.1.169" evidence="4"/>
<accession>A0ABV0EJK6</accession>
<keyword evidence="8" id="KW-1185">Reference proteome</keyword>
<dbReference type="InterPro" id="IPR013328">
    <property type="entry name" value="6PGD_dom2"/>
</dbReference>
<dbReference type="Pfam" id="PF02558">
    <property type="entry name" value="ApbA"/>
    <property type="match status" value="1"/>
</dbReference>
<comment type="function">
    <text evidence="4">Catalyzes the NADPH-dependent reduction of ketopantoate into pantoic acid.</text>
</comment>